<dbReference type="EMBL" id="BJVY01000014">
    <property type="protein sequence ID" value="GEL71098.1"/>
    <property type="molecule type" value="Genomic_DNA"/>
</dbReference>
<evidence type="ECO:0000313" key="2">
    <source>
        <dbReference type="Proteomes" id="UP000321224"/>
    </source>
</evidence>
<name>A0A511HC13_9BACT</name>
<gene>
    <name evidence="1" type="ORF">MVI01_28820</name>
</gene>
<proteinExistence type="predicted"/>
<protein>
    <submittedName>
        <fullName evidence="1">Uncharacterized protein</fullName>
    </submittedName>
</protein>
<reference evidence="1 2" key="1">
    <citation type="submission" date="2019-07" db="EMBL/GenBank/DDBJ databases">
        <title>Whole genome shotgun sequence of Myxococcus virescens NBRC 100334.</title>
        <authorList>
            <person name="Hosoyama A."/>
            <person name="Uohara A."/>
            <person name="Ohji S."/>
            <person name="Ichikawa N."/>
        </authorList>
    </citation>
    <scope>NUCLEOTIDE SEQUENCE [LARGE SCALE GENOMIC DNA]</scope>
    <source>
        <strain evidence="1 2">NBRC 100334</strain>
    </source>
</reference>
<evidence type="ECO:0000313" key="1">
    <source>
        <dbReference type="EMBL" id="GEL71098.1"/>
    </source>
</evidence>
<comment type="caution">
    <text evidence="1">The sequence shown here is derived from an EMBL/GenBank/DDBJ whole genome shotgun (WGS) entry which is preliminary data.</text>
</comment>
<organism evidence="1 2">
    <name type="scientific">Myxococcus virescens</name>
    <dbReference type="NCBI Taxonomy" id="83456"/>
    <lineage>
        <taxon>Bacteria</taxon>
        <taxon>Pseudomonadati</taxon>
        <taxon>Myxococcota</taxon>
        <taxon>Myxococcia</taxon>
        <taxon>Myxococcales</taxon>
        <taxon>Cystobacterineae</taxon>
        <taxon>Myxococcaceae</taxon>
        <taxon>Myxococcus</taxon>
    </lineage>
</organism>
<accession>A0A511HC13</accession>
<dbReference type="Proteomes" id="UP000321224">
    <property type="component" value="Unassembled WGS sequence"/>
</dbReference>
<sequence length="74" mass="7758">MLAAENGGKAAVDDVLSLGKACAALVAQLLKLNLHLASWEKSERGGRRRSCEAVLTRAGALCSRYRCGISPVSS</sequence>
<dbReference type="AlphaFoldDB" id="A0A511HC13"/>